<comment type="caution">
    <text evidence="1">The sequence shown here is derived from an EMBL/GenBank/DDBJ whole genome shotgun (WGS) entry which is preliminary data.</text>
</comment>
<accession>A0A9X2G6E5</accession>
<dbReference type="Proteomes" id="UP001139648">
    <property type="component" value="Unassembled WGS sequence"/>
</dbReference>
<name>A0A9X2G6E5_9ACTN</name>
<protein>
    <submittedName>
        <fullName evidence="1">Uncharacterized protein</fullName>
    </submittedName>
</protein>
<reference evidence="1" key="1">
    <citation type="submission" date="2022-06" db="EMBL/GenBank/DDBJ databases">
        <title>Sequencing the genomes of 1000 actinobacteria strains.</title>
        <authorList>
            <person name="Klenk H.-P."/>
        </authorList>
    </citation>
    <scope>NUCLEOTIDE SEQUENCE</scope>
    <source>
        <strain evidence="1">DSM 46694</strain>
    </source>
</reference>
<keyword evidence="2" id="KW-1185">Reference proteome</keyword>
<evidence type="ECO:0000313" key="1">
    <source>
        <dbReference type="EMBL" id="MCP2353429.1"/>
    </source>
</evidence>
<evidence type="ECO:0000313" key="2">
    <source>
        <dbReference type="Proteomes" id="UP001139648"/>
    </source>
</evidence>
<organism evidence="1 2">
    <name type="scientific">Nonomuraea thailandensis</name>
    <dbReference type="NCBI Taxonomy" id="1188745"/>
    <lineage>
        <taxon>Bacteria</taxon>
        <taxon>Bacillati</taxon>
        <taxon>Actinomycetota</taxon>
        <taxon>Actinomycetes</taxon>
        <taxon>Streptosporangiales</taxon>
        <taxon>Streptosporangiaceae</taxon>
        <taxon>Nonomuraea</taxon>
    </lineage>
</organism>
<dbReference type="RefSeq" id="WP_253739965.1">
    <property type="nucleotide sequence ID" value="NZ_BAABKA010000020.1"/>
</dbReference>
<sequence length="183" mass="19367">MSRAAEQRLLQQAGMIVGLWRSAHAGQRGTWSCASLAELLLAYGRLFTPAARPARFTVGPPGTCFATASRLADEHADLLYVEGMVVADGVPFAFDHAWCVSAASDRVIESTLPDGAGLVYLGIALTDGYRREQQALRGVDAVITGGGINLADNVDALRVGLPGHAWRPIGRPLPSTTETPARS</sequence>
<dbReference type="EMBL" id="JAMZEB010000001">
    <property type="protein sequence ID" value="MCP2353429.1"/>
    <property type="molecule type" value="Genomic_DNA"/>
</dbReference>
<dbReference type="AlphaFoldDB" id="A0A9X2G6E5"/>
<gene>
    <name evidence="1" type="ORF">HD597_000449</name>
</gene>
<proteinExistence type="predicted"/>